<evidence type="ECO:0000313" key="3">
    <source>
        <dbReference type="EMBL" id="EDW03064.1"/>
    </source>
</evidence>
<feature type="region of interest" description="Disordered" evidence="1">
    <location>
        <begin position="305"/>
        <end position="328"/>
    </location>
</feature>
<dbReference type="Pfam" id="PF13904">
    <property type="entry name" value="CCDC34"/>
    <property type="match status" value="1"/>
</dbReference>
<proteinExistence type="predicted"/>
<dbReference type="HOGENOM" id="CLU_536670_0_0_1"/>
<feature type="region of interest" description="Disordered" evidence="1">
    <location>
        <begin position="23"/>
        <end position="46"/>
    </location>
</feature>
<dbReference type="InParanoid" id="B4JC51"/>
<dbReference type="PANTHER" id="PTHR23247:SF2">
    <property type="entry name" value="COILED-COIL DOMAIN-CONTAINING PROTEIN 34"/>
    <property type="match status" value="1"/>
</dbReference>
<evidence type="ECO:0000256" key="1">
    <source>
        <dbReference type="SAM" id="MobiDB-lite"/>
    </source>
</evidence>
<keyword evidence="4" id="KW-1185">Reference proteome</keyword>
<feature type="compositionally biased region" description="Low complexity" evidence="1">
    <location>
        <begin position="347"/>
        <end position="375"/>
    </location>
</feature>
<reference evidence="3 4" key="1">
    <citation type="journal article" date="2007" name="Nature">
        <title>Evolution of genes and genomes on the Drosophila phylogeny.</title>
        <authorList>
            <consortium name="Drosophila 12 Genomes Consortium"/>
            <person name="Clark A.G."/>
            <person name="Eisen M.B."/>
            <person name="Smith D.R."/>
            <person name="Bergman C.M."/>
            <person name="Oliver B."/>
            <person name="Markow T.A."/>
            <person name="Kaufman T.C."/>
            <person name="Kellis M."/>
            <person name="Gelbart W."/>
            <person name="Iyer V.N."/>
            <person name="Pollard D.A."/>
            <person name="Sackton T.B."/>
            <person name="Larracuente A.M."/>
            <person name="Singh N.D."/>
            <person name="Abad J.P."/>
            <person name="Abt D.N."/>
            <person name="Adryan B."/>
            <person name="Aguade M."/>
            <person name="Akashi H."/>
            <person name="Anderson W.W."/>
            <person name="Aquadro C.F."/>
            <person name="Ardell D.H."/>
            <person name="Arguello R."/>
            <person name="Artieri C.G."/>
            <person name="Barbash D.A."/>
            <person name="Barker D."/>
            <person name="Barsanti P."/>
            <person name="Batterham P."/>
            <person name="Batzoglou S."/>
            <person name="Begun D."/>
            <person name="Bhutkar A."/>
            <person name="Blanco E."/>
            <person name="Bosak S.A."/>
            <person name="Bradley R.K."/>
            <person name="Brand A.D."/>
            <person name="Brent M.R."/>
            <person name="Brooks A.N."/>
            <person name="Brown R.H."/>
            <person name="Butlin R.K."/>
            <person name="Caggese C."/>
            <person name="Calvi B.R."/>
            <person name="Bernardo de Carvalho A."/>
            <person name="Caspi A."/>
            <person name="Castrezana S."/>
            <person name="Celniker S.E."/>
            <person name="Chang J.L."/>
            <person name="Chapple C."/>
            <person name="Chatterji S."/>
            <person name="Chinwalla A."/>
            <person name="Civetta A."/>
            <person name="Clifton S.W."/>
            <person name="Comeron J.M."/>
            <person name="Costello J.C."/>
            <person name="Coyne J.A."/>
            <person name="Daub J."/>
            <person name="David R.G."/>
            <person name="Delcher A.L."/>
            <person name="Delehaunty K."/>
            <person name="Do C.B."/>
            <person name="Ebling H."/>
            <person name="Edwards K."/>
            <person name="Eickbush T."/>
            <person name="Evans J.D."/>
            <person name="Filipski A."/>
            <person name="Findeiss S."/>
            <person name="Freyhult E."/>
            <person name="Fulton L."/>
            <person name="Fulton R."/>
            <person name="Garcia A.C."/>
            <person name="Gardiner A."/>
            <person name="Garfield D.A."/>
            <person name="Garvin B.E."/>
            <person name="Gibson G."/>
            <person name="Gilbert D."/>
            <person name="Gnerre S."/>
            <person name="Godfrey J."/>
            <person name="Good R."/>
            <person name="Gotea V."/>
            <person name="Gravely B."/>
            <person name="Greenberg A.J."/>
            <person name="Griffiths-Jones S."/>
            <person name="Gross S."/>
            <person name="Guigo R."/>
            <person name="Gustafson E.A."/>
            <person name="Haerty W."/>
            <person name="Hahn M.W."/>
            <person name="Halligan D.L."/>
            <person name="Halpern A.L."/>
            <person name="Halter G.M."/>
            <person name="Han M.V."/>
            <person name="Heger A."/>
            <person name="Hillier L."/>
            <person name="Hinrichs A.S."/>
            <person name="Holmes I."/>
            <person name="Hoskins R.A."/>
            <person name="Hubisz M.J."/>
            <person name="Hultmark D."/>
            <person name="Huntley M.A."/>
            <person name="Jaffe D.B."/>
            <person name="Jagadeeshan S."/>
            <person name="Jeck W.R."/>
            <person name="Johnson J."/>
            <person name="Jones C.D."/>
            <person name="Jordan W.C."/>
            <person name="Karpen G.H."/>
            <person name="Kataoka E."/>
            <person name="Keightley P.D."/>
            <person name="Kheradpour P."/>
            <person name="Kirkness E.F."/>
            <person name="Koerich L.B."/>
            <person name="Kristiansen K."/>
            <person name="Kudrna D."/>
            <person name="Kulathinal R.J."/>
            <person name="Kumar S."/>
            <person name="Kwok R."/>
            <person name="Lander E."/>
            <person name="Langley C.H."/>
            <person name="Lapoint R."/>
            <person name="Lazzaro B.P."/>
            <person name="Lee S.J."/>
            <person name="Levesque L."/>
            <person name="Li R."/>
            <person name="Lin C.F."/>
            <person name="Lin M.F."/>
            <person name="Lindblad-Toh K."/>
            <person name="Llopart A."/>
            <person name="Long M."/>
            <person name="Low L."/>
            <person name="Lozovsky E."/>
            <person name="Lu J."/>
            <person name="Luo M."/>
            <person name="Machado C.A."/>
            <person name="Makalowski W."/>
            <person name="Marzo M."/>
            <person name="Matsuda M."/>
            <person name="Matzkin L."/>
            <person name="McAllister B."/>
            <person name="McBride C.S."/>
            <person name="McKernan B."/>
            <person name="McKernan K."/>
            <person name="Mendez-Lago M."/>
            <person name="Minx P."/>
            <person name="Mollenhauer M.U."/>
            <person name="Montooth K."/>
            <person name="Mount S.M."/>
            <person name="Mu X."/>
            <person name="Myers E."/>
            <person name="Negre B."/>
            <person name="Newfeld S."/>
            <person name="Nielsen R."/>
            <person name="Noor M.A."/>
            <person name="O'Grady P."/>
            <person name="Pachter L."/>
            <person name="Papaceit M."/>
            <person name="Parisi M.J."/>
            <person name="Parisi M."/>
            <person name="Parts L."/>
            <person name="Pedersen J.S."/>
            <person name="Pesole G."/>
            <person name="Phillippy A.M."/>
            <person name="Ponting C.P."/>
            <person name="Pop M."/>
            <person name="Porcelli D."/>
            <person name="Powell J.R."/>
            <person name="Prohaska S."/>
            <person name="Pruitt K."/>
            <person name="Puig M."/>
            <person name="Quesneville H."/>
            <person name="Ram K.R."/>
            <person name="Rand D."/>
            <person name="Rasmussen M.D."/>
            <person name="Reed L.K."/>
            <person name="Reenan R."/>
            <person name="Reily A."/>
            <person name="Remington K.A."/>
            <person name="Rieger T.T."/>
            <person name="Ritchie M.G."/>
            <person name="Robin C."/>
            <person name="Rogers Y.H."/>
            <person name="Rohde C."/>
            <person name="Rozas J."/>
            <person name="Rubenfield M.J."/>
            <person name="Ruiz A."/>
            <person name="Russo S."/>
            <person name="Salzberg S.L."/>
            <person name="Sanchez-Gracia A."/>
            <person name="Saranga D.J."/>
            <person name="Sato H."/>
            <person name="Schaeffer S.W."/>
            <person name="Schatz M.C."/>
            <person name="Schlenke T."/>
            <person name="Schwartz R."/>
            <person name="Segarra C."/>
            <person name="Singh R.S."/>
            <person name="Sirot L."/>
            <person name="Sirota M."/>
            <person name="Sisneros N.B."/>
            <person name="Smith C.D."/>
            <person name="Smith T.F."/>
            <person name="Spieth J."/>
            <person name="Stage D.E."/>
            <person name="Stark A."/>
            <person name="Stephan W."/>
            <person name="Strausberg R.L."/>
            <person name="Strempel S."/>
            <person name="Sturgill D."/>
            <person name="Sutton G."/>
            <person name="Sutton G.G."/>
            <person name="Tao W."/>
            <person name="Teichmann S."/>
            <person name="Tobari Y.N."/>
            <person name="Tomimura Y."/>
            <person name="Tsolas J.M."/>
            <person name="Valente V.L."/>
            <person name="Venter E."/>
            <person name="Venter J.C."/>
            <person name="Vicario S."/>
            <person name="Vieira F.G."/>
            <person name="Vilella A.J."/>
            <person name="Villasante A."/>
            <person name="Walenz B."/>
            <person name="Wang J."/>
            <person name="Wasserman M."/>
            <person name="Watts T."/>
            <person name="Wilson D."/>
            <person name="Wilson R.K."/>
            <person name="Wing R.A."/>
            <person name="Wolfner M.F."/>
            <person name="Wong A."/>
            <person name="Wong G.K."/>
            <person name="Wu C.I."/>
            <person name="Wu G."/>
            <person name="Yamamoto D."/>
            <person name="Yang H.P."/>
            <person name="Yang S.P."/>
            <person name="Yorke J.A."/>
            <person name="Yoshida K."/>
            <person name="Zdobnov E."/>
            <person name="Zhang P."/>
            <person name="Zhang Y."/>
            <person name="Zimin A.V."/>
            <person name="Baldwin J."/>
            <person name="Abdouelleil A."/>
            <person name="Abdulkadir J."/>
            <person name="Abebe A."/>
            <person name="Abera B."/>
            <person name="Abreu J."/>
            <person name="Acer S.C."/>
            <person name="Aftuck L."/>
            <person name="Alexander A."/>
            <person name="An P."/>
            <person name="Anderson E."/>
            <person name="Anderson S."/>
            <person name="Arachi H."/>
            <person name="Azer M."/>
            <person name="Bachantsang P."/>
            <person name="Barry A."/>
            <person name="Bayul T."/>
            <person name="Berlin A."/>
            <person name="Bessette D."/>
            <person name="Bloom T."/>
            <person name="Blye J."/>
            <person name="Boguslavskiy L."/>
            <person name="Bonnet C."/>
            <person name="Boukhgalter B."/>
            <person name="Bourzgui I."/>
            <person name="Brown A."/>
            <person name="Cahill P."/>
            <person name="Channer S."/>
            <person name="Cheshatsang Y."/>
            <person name="Chuda L."/>
            <person name="Citroen M."/>
            <person name="Collymore A."/>
            <person name="Cooke P."/>
            <person name="Costello M."/>
            <person name="D'Aco K."/>
            <person name="Daza R."/>
            <person name="De Haan G."/>
            <person name="DeGray S."/>
            <person name="DeMaso C."/>
            <person name="Dhargay N."/>
            <person name="Dooley K."/>
            <person name="Dooley E."/>
            <person name="Doricent M."/>
            <person name="Dorje P."/>
            <person name="Dorjee K."/>
            <person name="Dupes A."/>
            <person name="Elong R."/>
            <person name="Falk J."/>
            <person name="Farina A."/>
            <person name="Faro S."/>
            <person name="Ferguson D."/>
            <person name="Fisher S."/>
            <person name="Foley C.D."/>
            <person name="Franke A."/>
            <person name="Friedrich D."/>
            <person name="Gadbois L."/>
            <person name="Gearin G."/>
            <person name="Gearin C.R."/>
            <person name="Giannoukos G."/>
            <person name="Goode T."/>
            <person name="Graham J."/>
            <person name="Grandbois E."/>
            <person name="Grewal S."/>
            <person name="Gyaltsen K."/>
            <person name="Hafez N."/>
            <person name="Hagos B."/>
            <person name="Hall J."/>
            <person name="Henson C."/>
            <person name="Hollinger A."/>
            <person name="Honan T."/>
            <person name="Huard M.D."/>
            <person name="Hughes L."/>
            <person name="Hurhula B."/>
            <person name="Husby M.E."/>
            <person name="Kamat A."/>
            <person name="Kanga B."/>
            <person name="Kashin S."/>
            <person name="Khazanovich D."/>
            <person name="Kisner P."/>
            <person name="Lance K."/>
            <person name="Lara M."/>
            <person name="Lee W."/>
            <person name="Lennon N."/>
            <person name="Letendre F."/>
            <person name="LeVine R."/>
            <person name="Lipovsky A."/>
            <person name="Liu X."/>
            <person name="Liu J."/>
            <person name="Liu S."/>
            <person name="Lokyitsang T."/>
            <person name="Lokyitsang Y."/>
            <person name="Lubonja R."/>
            <person name="Lui A."/>
            <person name="MacDonald P."/>
            <person name="Magnisalis V."/>
            <person name="Maru K."/>
            <person name="Matthews C."/>
            <person name="McCusker W."/>
            <person name="McDonough S."/>
            <person name="Mehta T."/>
            <person name="Meldrim J."/>
            <person name="Meneus L."/>
            <person name="Mihai O."/>
            <person name="Mihalev A."/>
            <person name="Mihova T."/>
            <person name="Mittelman R."/>
            <person name="Mlenga V."/>
            <person name="Montmayeur A."/>
            <person name="Mulrain L."/>
            <person name="Navidi A."/>
            <person name="Naylor J."/>
            <person name="Negash T."/>
            <person name="Nguyen T."/>
            <person name="Nguyen N."/>
            <person name="Nicol R."/>
            <person name="Norbu C."/>
            <person name="Norbu N."/>
            <person name="Novod N."/>
            <person name="O'Neill B."/>
            <person name="Osman S."/>
            <person name="Markiewicz E."/>
            <person name="Oyono O.L."/>
            <person name="Patti C."/>
            <person name="Phunkhang P."/>
            <person name="Pierre F."/>
            <person name="Priest M."/>
            <person name="Raghuraman S."/>
            <person name="Rege F."/>
            <person name="Reyes R."/>
            <person name="Rise C."/>
            <person name="Rogov P."/>
            <person name="Ross K."/>
            <person name="Ryan E."/>
            <person name="Settipalli S."/>
            <person name="Shea T."/>
            <person name="Sherpa N."/>
            <person name="Shi L."/>
            <person name="Shih D."/>
            <person name="Sparrow T."/>
            <person name="Spaulding J."/>
            <person name="Stalker J."/>
            <person name="Stange-Thomann N."/>
            <person name="Stavropoulos S."/>
            <person name="Stone C."/>
            <person name="Strader C."/>
            <person name="Tesfaye S."/>
            <person name="Thomson T."/>
            <person name="Thoulutsang Y."/>
            <person name="Thoulutsang D."/>
            <person name="Topham K."/>
            <person name="Topping I."/>
            <person name="Tsamla T."/>
            <person name="Vassiliev H."/>
            <person name="Vo A."/>
            <person name="Wangchuk T."/>
            <person name="Wangdi T."/>
            <person name="Weiand M."/>
            <person name="Wilkinson J."/>
            <person name="Wilson A."/>
            <person name="Yadav S."/>
            <person name="Young G."/>
            <person name="Yu Q."/>
            <person name="Zembek L."/>
            <person name="Zhong D."/>
            <person name="Zimmer A."/>
            <person name="Zwirko Z."/>
            <person name="Jaffe D.B."/>
            <person name="Alvarez P."/>
            <person name="Brockman W."/>
            <person name="Butler J."/>
            <person name="Chin C."/>
            <person name="Gnerre S."/>
            <person name="Grabherr M."/>
            <person name="Kleber M."/>
            <person name="Mauceli E."/>
            <person name="MacCallum I."/>
        </authorList>
    </citation>
    <scope>NUCLEOTIDE SEQUENCE [LARGE SCALE GENOMIC DNA]</scope>
    <source>
        <strain evidence="4">Tucson 15287-2541.00</strain>
    </source>
</reference>
<dbReference type="STRING" id="7222.B4JC51"/>
<feature type="compositionally biased region" description="Basic and acidic residues" evidence="1">
    <location>
        <begin position="379"/>
        <end position="422"/>
    </location>
</feature>
<dbReference type="InterPro" id="IPR025259">
    <property type="entry name" value="CCDC34/181"/>
</dbReference>
<evidence type="ECO:0000259" key="2">
    <source>
        <dbReference type="Pfam" id="PF13904"/>
    </source>
</evidence>
<dbReference type="FunCoup" id="B4JC51">
    <property type="interactions" value="19"/>
</dbReference>
<dbReference type="InterPro" id="IPR045323">
    <property type="entry name" value="CCDC34"/>
</dbReference>
<sequence>MAFVGRRNIEGQLVDRQLISGMGANSMSMPDLGDDDTDSGTLEGYSSRSYISPTVRYVANKREDVDIESTFALERGGNNMDSVVGFSDRNDKCGEGENEDGLDMTSDEETFKCSTVSKTDDLDSIDGDTVCSPRIPDDFNAMDSFHEPRACKSNLQQDDAQSFSSVDSSTYCRSNSKAEDAFSLGSLDSSLASDIMEPSNSIKNPVKLDSKADSMSQLTSRTYNLKASTLRREDCSSASTFSWTDMYGDALKPTPGHDNVVPPLSFNFSATSSSGSSTFFRTLDDEQDRQKQHVYLEWVKRKELQKKQKQQAEKQEKERREAETAMRQRLAKERYHEWCKQKMLQQKKTSTISLKSSSSYSCTGSMSSSAISAGGKKQPPKETPEARRKRLEEWERVKTRQLKREQERQLQEQQSRDQLEQQRKKKSEGAWNNWMKSVGKRAKPVPLNQGFDTLRGTVSNIYVNPIEWVSNIDPNESRGN</sequence>
<protein>
    <submittedName>
        <fullName evidence="3">GH11037</fullName>
    </submittedName>
</protein>
<name>B4JC51_DROGR</name>
<organism evidence="4">
    <name type="scientific">Drosophila grimshawi</name>
    <name type="common">Hawaiian fruit fly</name>
    <name type="synonym">Idiomyia grimshawi</name>
    <dbReference type="NCBI Taxonomy" id="7222"/>
    <lineage>
        <taxon>Eukaryota</taxon>
        <taxon>Metazoa</taxon>
        <taxon>Ecdysozoa</taxon>
        <taxon>Arthropoda</taxon>
        <taxon>Hexapoda</taxon>
        <taxon>Insecta</taxon>
        <taxon>Pterygota</taxon>
        <taxon>Neoptera</taxon>
        <taxon>Endopterygota</taxon>
        <taxon>Diptera</taxon>
        <taxon>Brachycera</taxon>
        <taxon>Muscomorpha</taxon>
        <taxon>Ephydroidea</taxon>
        <taxon>Drosophilidae</taxon>
        <taxon>Drosophila</taxon>
        <taxon>Hawaiian Drosophila</taxon>
    </lineage>
</organism>
<accession>B4JC51</accession>
<dbReference type="PhylomeDB" id="B4JC51"/>
<feature type="region of interest" description="Disordered" evidence="1">
    <location>
        <begin position="346"/>
        <end position="437"/>
    </location>
</feature>
<dbReference type="PANTHER" id="PTHR23247">
    <property type="entry name" value="NY-REN-41 ANTIGEN L15 -RELATED"/>
    <property type="match status" value="1"/>
</dbReference>
<dbReference type="eggNOG" id="ENOG502RRPQ">
    <property type="taxonomic scope" value="Eukaryota"/>
</dbReference>
<dbReference type="Proteomes" id="UP000001070">
    <property type="component" value="Unassembled WGS sequence"/>
</dbReference>
<evidence type="ECO:0000313" key="4">
    <source>
        <dbReference type="Proteomes" id="UP000001070"/>
    </source>
</evidence>
<dbReference type="EMBL" id="CH916368">
    <property type="protein sequence ID" value="EDW03064.1"/>
    <property type="molecule type" value="Genomic_DNA"/>
</dbReference>
<dbReference type="OrthoDB" id="6591885at2759"/>
<dbReference type="AlphaFoldDB" id="B4JC51"/>
<feature type="domain" description="Coiled-coil" evidence="2">
    <location>
        <begin position="292"/>
        <end position="468"/>
    </location>
</feature>
<dbReference type="KEGG" id="dgr:6562235"/>
<gene>
    <name evidence="3" type="primary">Dgri\GH11037</name>
    <name evidence="3" type="ORF">Dgri_GH11037</name>
</gene>
<dbReference type="OMA" id="WMKQVDK"/>